<reference evidence="2 3" key="1">
    <citation type="submission" date="2023-01" db="EMBL/GenBank/DDBJ databases">
        <authorList>
            <person name="Kreplak J."/>
        </authorList>
    </citation>
    <scope>NUCLEOTIDE SEQUENCE [LARGE SCALE GENOMIC DNA]</scope>
</reference>
<organism evidence="2 3">
    <name type="scientific">Vicia faba</name>
    <name type="common">Broad bean</name>
    <name type="synonym">Faba vulgaris</name>
    <dbReference type="NCBI Taxonomy" id="3906"/>
    <lineage>
        <taxon>Eukaryota</taxon>
        <taxon>Viridiplantae</taxon>
        <taxon>Streptophyta</taxon>
        <taxon>Embryophyta</taxon>
        <taxon>Tracheophyta</taxon>
        <taxon>Spermatophyta</taxon>
        <taxon>Magnoliopsida</taxon>
        <taxon>eudicotyledons</taxon>
        <taxon>Gunneridae</taxon>
        <taxon>Pentapetalae</taxon>
        <taxon>rosids</taxon>
        <taxon>fabids</taxon>
        <taxon>Fabales</taxon>
        <taxon>Fabaceae</taxon>
        <taxon>Papilionoideae</taxon>
        <taxon>50 kb inversion clade</taxon>
        <taxon>NPAAA clade</taxon>
        <taxon>Hologalegina</taxon>
        <taxon>IRL clade</taxon>
        <taxon>Fabeae</taxon>
        <taxon>Vicia</taxon>
    </lineage>
</organism>
<evidence type="ECO:0000313" key="2">
    <source>
        <dbReference type="EMBL" id="CAI8616404.1"/>
    </source>
</evidence>
<evidence type="ECO:0000313" key="3">
    <source>
        <dbReference type="Proteomes" id="UP001157006"/>
    </source>
</evidence>
<feature type="region of interest" description="Disordered" evidence="1">
    <location>
        <begin position="1"/>
        <end position="39"/>
    </location>
</feature>
<dbReference type="AlphaFoldDB" id="A0AAV1B4X1"/>
<evidence type="ECO:0000256" key="1">
    <source>
        <dbReference type="SAM" id="MobiDB-lite"/>
    </source>
</evidence>
<gene>
    <name evidence="2" type="ORF">VFH_VI027360</name>
</gene>
<feature type="compositionally biased region" description="Polar residues" evidence="1">
    <location>
        <begin position="1"/>
        <end position="12"/>
    </location>
</feature>
<name>A0AAV1B4X1_VICFA</name>
<accession>A0AAV1B4X1</accession>
<keyword evidence="3" id="KW-1185">Reference proteome</keyword>
<dbReference type="Proteomes" id="UP001157006">
    <property type="component" value="Chromosome 6"/>
</dbReference>
<protein>
    <submittedName>
        <fullName evidence="2">Uncharacterized protein</fullName>
    </submittedName>
</protein>
<sequence length="113" mass="12504">MVGTRQGTNTSGKDNKNVKKFPSEGTIPKNPINDPSVDVNRSSICKDVFCDVKNIMIEIVIKKEESSEEEIGATQDDGNNVSKEVSDNADDLSQTEENVSKDNVDEYDENYSQ</sequence>
<dbReference type="EMBL" id="OX451741">
    <property type="protein sequence ID" value="CAI8616404.1"/>
    <property type="molecule type" value="Genomic_DNA"/>
</dbReference>
<proteinExistence type="predicted"/>
<feature type="region of interest" description="Disordered" evidence="1">
    <location>
        <begin position="63"/>
        <end position="113"/>
    </location>
</feature>